<dbReference type="Pfam" id="PF19371">
    <property type="entry name" value="DUF5946"/>
    <property type="match status" value="1"/>
</dbReference>
<gene>
    <name evidence="1" type="ORF">HD595_008592</name>
</gene>
<sequence>MRRREERVAVSVVVCPGCGLAAPAGGGARPDGYGASAECWERYGELLARSYGLADHRPVHQIVVDAYVAQHPAGDSRREVQRMALCLMTLCLFVEEGADPREGPALHKRMMAGRPDYFHWLRPPRLDDLMTVADVLAARDAAEHGRLVREWGRDLWRAWEPWHATIRAWNARALER</sequence>
<evidence type="ECO:0000313" key="2">
    <source>
        <dbReference type="Proteomes" id="UP001320766"/>
    </source>
</evidence>
<dbReference type="EMBL" id="JAMZEC010000001">
    <property type="protein sequence ID" value="MCP2352470.1"/>
    <property type="molecule type" value="Genomic_DNA"/>
</dbReference>
<proteinExistence type="predicted"/>
<protein>
    <submittedName>
        <fullName evidence="1">Uncharacterized protein</fullName>
    </submittedName>
</protein>
<name>A0ABT1KEN6_9ACTN</name>
<dbReference type="InterPro" id="IPR045990">
    <property type="entry name" value="DUF5946"/>
</dbReference>
<comment type="caution">
    <text evidence="1">The sequence shown here is derived from an EMBL/GenBank/DDBJ whole genome shotgun (WGS) entry which is preliminary data.</text>
</comment>
<accession>A0ABT1KEN6</accession>
<keyword evidence="2" id="KW-1185">Reference proteome</keyword>
<reference evidence="1 2" key="1">
    <citation type="submission" date="2022-06" db="EMBL/GenBank/DDBJ databases">
        <title>Sequencing the genomes of 1000 actinobacteria strains.</title>
        <authorList>
            <person name="Klenk H.-P."/>
        </authorList>
    </citation>
    <scope>NUCLEOTIDE SEQUENCE [LARGE SCALE GENOMIC DNA]</scope>
    <source>
        <strain evidence="1 2">DSM 44170</strain>
    </source>
</reference>
<evidence type="ECO:0000313" key="1">
    <source>
        <dbReference type="EMBL" id="MCP2352470.1"/>
    </source>
</evidence>
<dbReference type="Proteomes" id="UP001320766">
    <property type="component" value="Unassembled WGS sequence"/>
</dbReference>
<organism evidence="1 2">
    <name type="scientific">Nonomuraea roseoviolacea subsp. carminata</name>
    <dbReference type="NCBI Taxonomy" id="160689"/>
    <lineage>
        <taxon>Bacteria</taxon>
        <taxon>Bacillati</taxon>
        <taxon>Actinomycetota</taxon>
        <taxon>Actinomycetes</taxon>
        <taxon>Streptosporangiales</taxon>
        <taxon>Streptosporangiaceae</taxon>
        <taxon>Nonomuraea</taxon>
    </lineage>
</organism>
<dbReference type="RefSeq" id="WP_253779912.1">
    <property type="nucleotide sequence ID" value="NZ_BAAAVE010000033.1"/>
</dbReference>